<name>A0ACC0U338_9AGAM</name>
<gene>
    <name evidence="1" type="ORF">F5148DRAFT_333144</name>
</gene>
<comment type="caution">
    <text evidence="1">The sequence shown here is derived from an EMBL/GenBank/DDBJ whole genome shotgun (WGS) entry which is preliminary data.</text>
</comment>
<reference evidence="1" key="1">
    <citation type="submission" date="2021-03" db="EMBL/GenBank/DDBJ databases">
        <title>Evolutionary priming and transition to the ectomycorrhizal habit in an iconic lineage of mushroom-forming fungi: is preadaptation a requirement?</title>
        <authorList>
            <consortium name="DOE Joint Genome Institute"/>
            <person name="Looney B.P."/>
            <person name="Miyauchi S."/>
            <person name="Morin E."/>
            <person name="Drula E."/>
            <person name="Courty P.E."/>
            <person name="Chicoki N."/>
            <person name="Fauchery L."/>
            <person name="Kohler A."/>
            <person name="Kuo A."/>
            <person name="LaButti K."/>
            <person name="Pangilinan J."/>
            <person name="Lipzen A."/>
            <person name="Riley R."/>
            <person name="Andreopoulos W."/>
            <person name="He G."/>
            <person name="Johnson J."/>
            <person name="Barry K.W."/>
            <person name="Grigoriev I.V."/>
            <person name="Nagy L."/>
            <person name="Hibbett D."/>
            <person name="Henrissat B."/>
            <person name="Matheny P.B."/>
            <person name="Labbe J."/>
            <person name="Martin A.F."/>
        </authorList>
    </citation>
    <scope>NUCLEOTIDE SEQUENCE</scope>
    <source>
        <strain evidence="1">BPL698</strain>
    </source>
</reference>
<sequence>MPLLSLLFVALAVASPHVAWGAPSCAYGTTDLKSCISKCKHKMGWPGFSMGAHRWGSIVHKSNGDINDMIIEFCSGFQNGTYTGTPTSQPATMSDDSSTTGAPPDPYTSSNPPHAPPHSFNGGTNSPTPTPSPAEPKKPLTTTTSSTTTTPMPTLPPETQPTSTPTPASSSMPTSSTSAPGNISSADIDAYLSAHNTVRAQHGASPLTWSPWVASVAQAWADKCQFQHSGGPYGENLAAGTGSGYTIASAVQSWTDEVSEYDPNNPQPSHFTQVVWKSTTQVGCGVADCSGIFDPSFGLAHFHVCNYDPPGNVIGEFAQNVQV</sequence>
<evidence type="ECO:0000313" key="2">
    <source>
        <dbReference type="Proteomes" id="UP001207468"/>
    </source>
</evidence>
<dbReference type="EMBL" id="JAGFNK010000213">
    <property type="protein sequence ID" value="KAI9458116.1"/>
    <property type="molecule type" value="Genomic_DNA"/>
</dbReference>
<proteinExistence type="predicted"/>
<accession>A0ACC0U338</accession>
<dbReference type="Proteomes" id="UP001207468">
    <property type="component" value="Unassembled WGS sequence"/>
</dbReference>
<keyword evidence="2" id="KW-1185">Reference proteome</keyword>
<organism evidence="1 2">
    <name type="scientific">Russula earlei</name>
    <dbReference type="NCBI Taxonomy" id="71964"/>
    <lineage>
        <taxon>Eukaryota</taxon>
        <taxon>Fungi</taxon>
        <taxon>Dikarya</taxon>
        <taxon>Basidiomycota</taxon>
        <taxon>Agaricomycotina</taxon>
        <taxon>Agaricomycetes</taxon>
        <taxon>Russulales</taxon>
        <taxon>Russulaceae</taxon>
        <taxon>Russula</taxon>
    </lineage>
</organism>
<protein>
    <submittedName>
        <fullName evidence="1">CAP domain-containing protein</fullName>
    </submittedName>
</protein>
<evidence type="ECO:0000313" key="1">
    <source>
        <dbReference type="EMBL" id="KAI9458116.1"/>
    </source>
</evidence>